<feature type="region of interest" description="Disordered" evidence="4">
    <location>
        <begin position="332"/>
        <end position="388"/>
    </location>
</feature>
<dbReference type="Gene3D" id="1.25.40.20">
    <property type="entry name" value="Ankyrin repeat-containing domain"/>
    <property type="match status" value="2"/>
</dbReference>
<feature type="repeat" description="ANK" evidence="3">
    <location>
        <begin position="265"/>
        <end position="297"/>
    </location>
</feature>
<keyword evidence="6" id="KW-1185">Reference proteome</keyword>
<dbReference type="PROSITE" id="PS50297">
    <property type="entry name" value="ANK_REP_REGION"/>
    <property type="match status" value="2"/>
</dbReference>
<gene>
    <name evidence="5" type="ORF">PILCRDRAFT_16389</name>
</gene>
<accession>A0A0C3EHQ7</accession>
<feature type="repeat" description="ANK" evidence="3">
    <location>
        <begin position="105"/>
        <end position="137"/>
    </location>
</feature>
<dbReference type="SMART" id="SM00248">
    <property type="entry name" value="ANK"/>
    <property type="match status" value="5"/>
</dbReference>
<dbReference type="STRING" id="765440.A0A0C3EHQ7"/>
<evidence type="ECO:0000256" key="3">
    <source>
        <dbReference type="PROSITE-ProRule" id="PRU00023"/>
    </source>
</evidence>
<dbReference type="InterPro" id="IPR036770">
    <property type="entry name" value="Ankyrin_rpt-contain_sf"/>
</dbReference>
<dbReference type="OrthoDB" id="18170at2759"/>
<dbReference type="Pfam" id="PF00023">
    <property type="entry name" value="Ank"/>
    <property type="match status" value="3"/>
</dbReference>
<dbReference type="SUPFAM" id="SSF48403">
    <property type="entry name" value="Ankyrin repeat"/>
    <property type="match status" value="1"/>
</dbReference>
<proteinExistence type="predicted"/>
<name>A0A0C3EHQ7_PILCF</name>
<reference evidence="5 6" key="1">
    <citation type="submission" date="2014-04" db="EMBL/GenBank/DDBJ databases">
        <authorList>
            <consortium name="DOE Joint Genome Institute"/>
            <person name="Kuo A."/>
            <person name="Tarkka M."/>
            <person name="Buscot F."/>
            <person name="Kohler A."/>
            <person name="Nagy L.G."/>
            <person name="Floudas D."/>
            <person name="Copeland A."/>
            <person name="Barry K.W."/>
            <person name="Cichocki N."/>
            <person name="Veneault-Fourrey C."/>
            <person name="LaButti K."/>
            <person name="Lindquist E.A."/>
            <person name="Lipzen A."/>
            <person name="Lundell T."/>
            <person name="Morin E."/>
            <person name="Murat C."/>
            <person name="Sun H."/>
            <person name="Tunlid A."/>
            <person name="Henrissat B."/>
            <person name="Grigoriev I.V."/>
            <person name="Hibbett D.S."/>
            <person name="Martin F."/>
            <person name="Nordberg H.P."/>
            <person name="Cantor M.N."/>
            <person name="Hua S.X."/>
        </authorList>
    </citation>
    <scope>NUCLEOTIDE SEQUENCE [LARGE SCALE GENOMIC DNA]</scope>
    <source>
        <strain evidence="5 6">F 1598</strain>
    </source>
</reference>
<organism evidence="5 6">
    <name type="scientific">Piloderma croceum (strain F 1598)</name>
    <dbReference type="NCBI Taxonomy" id="765440"/>
    <lineage>
        <taxon>Eukaryota</taxon>
        <taxon>Fungi</taxon>
        <taxon>Dikarya</taxon>
        <taxon>Basidiomycota</taxon>
        <taxon>Agaricomycotina</taxon>
        <taxon>Agaricomycetes</taxon>
        <taxon>Agaricomycetidae</taxon>
        <taxon>Atheliales</taxon>
        <taxon>Atheliaceae</taxon>
        <taxon>Piloderma</taxon>
    </lineage>
</organism>
<dbReference type="InParanoid" id="A0A0C3EHQ7"/>
<evidence type="ECO:0000256" key="2">
    <source>
        <dbReference type="ARBA" id="ARBA00023043"/>
    </source>
</evidence>
<dbReference type="AlphaFoldDB" id="A0A0C3EHQ7"/>
<dbReference type="PROSITE" id="PS50088">
    <property type="entry name" value="ANK_REPEAT"/>
    <property type="match status" value="2"/>
</dbReference>
<keyword evidence="2 3" id="KW-0040">ANK repeat</keyword>
<sequence length="468" mass="52898">MQALWAVGGSRGLCKSLVNHDFGYAQRLVAISPSLINLRHPLGWAPLHAAVLSGDPSLVKFVLDLPGIDITIKDSSTFNATSPTADILCRQKELCPNICGMESTSGATALHFACLRGDWDILQLLLEAGAEHDVEDDSKRLPQEYFDLERVNLDTYEAYHTALKVRRMRRRSLVKKDTTVLCDAIRGGDHDYCKDILDVKPELAYRDHPYGWTALHVAVINQKPIIVDLILSRSIVALNSQDSWNGSYNQRGSFASNKFPHREVRGFTALHYACLLGDMEIVEVLLRRGAKWAISDYNNLLPEHYIDVSKGDDKKHEFKRLCEEETSKQLKLREQEDELRRAKEAEEQSKQSTKLAEEAQASKEAKKREEAELRRTKGLEEEESKRLEVEEELLKRRTRQSKCLFSPPPTALTFYFLTSQKRSRESSETRSSDRGVRFGLSRLPSVCARMAGWIPTVPLSCSSLAAPV</sequence>
<keyword evidence="1" id="KW-0677">Repeat</keyword>
<dbReference type="EMBL" id="KN833157">
    <property type="protein sequence ID" value="KIM72155.1"/>
    <property type="molecule type" value="Genomic_DNA"/>
</dbReference>
<evidence type="ECO:0000313" key="6">
    <source>
        <dbReference type="Proteomes" id="UP000054166"/>
    </source>
</evidence>
<protein>
    <submittedName>
        <fullName evidence="5">Uncharacterized protein</fullName>
    </submittedName>
</protein>
<dbReference type="HOGENOM" id="CLU_584098_0_0_1"/>
<dbReference type="PANTHER" id="PTHR24198">
    <property type="entry name" value="ANKYRIN REPEAT AND PROTEIN KINASE DOMAIN-CONTAINING PROTEIN"/>
    <property type="match status" value="1"/>
</dbReference>
<evidence type="ECO:0000256" key="1">
    <source>
        <dbReference type="ARBA" id="ARBA00022737"/>
    </source>
</evidence>
<dbReference type="Pfam" id="PF13606">
    <property type="entry name" value="Ank_3"/>
    <property type="match status" value="1"/>
</dbReference>
<dbReference type="PANTHER" id="PTHR24198:SF165">
    <property type="entry name" value="ANKYRIN REPEAT-CONTAINING PROTEIN-RELATED"/>
    <property type="match status" value="1"/>
</dbReference>
<evidence type="ECO:0000256" key="4">
    <source>
        <dbReference type="SAM" id="MobiDB-lite"/>
    </source>
</evidence>
<reference evidence="6" key="2">
    <citation type="submission" date="2015-01" db="EMBL/GenBank/DDBJ databases">
        <title>Evolutionary Origins and Diversification of the Mycorrhizal Mutualists.</title>
        <authorList>
            <consortium name="DOE Joint Genome Institute"/>
            <consortium name="Mycorrhizal Genomics Consortium"/>
            <person name="Kohler A."/>
            <person name="Kuo A."/>
            <person name="Nagy L.G."/>
            <person name="Floudas D."/>
            <person name="Copeland A."/>
            <person name="Barry K.W."/>
            <person name="Cichocki N."/>
            <person name="Veneault-Fourrey C."/>
            <person name="LaButti K."/>
            <person name="Lindquist E.A."/>
            <person name="Lipzen A."/>
            <person name="Lundell T."/>
            <person name="Morin E."/>
            <person name="Murat C."/>
            <person name="Riley R."/>
            <person name="Ohm R."/>
            <person name="Sun H."/>
            <person name="Tunlid A."/>
            <person name="Henrissat B."/>
            <person name="Grigoriev I.V."/>
            <person name="Hibbett D.S."/>
            <person name="Martin F."/>
        </authorList>
    </citation>
    <scope>NUCLEOTIDE SEQUENCE [LARGE SCALE GENOMIC DNA]</scope>
    <source>
        <strain evidence="6">F 1598</strain>
    </source>
</reference>
<dbReference type="Proteomes" id="UP000054166">
    <property type="component" value="Unassembled WGS sequence"/>
</dbReference>
<evidence type="ECO:0000313" key="5">
    <source>
        <dbReference type="EMBL" id="KIM72155.1"/>
    </source>
</evidence>
<dbReference type="InterPro" id="IPR002110">
    <property type="entry name" value="Ankyrin_rpt"/>
</dbReference>